<evidence type="ECO:0000256" key="6">
    <source>
        <dbReference type="ARBA" id="ARBA00022839"/>
    </source>
</evidence>
<dbReference type="Pfam" id="PF00149">
    <property type="entry name" value="Metallophos"/>
    <property type="match status" value="1"/>
</dbReference>
<evidence type="ECO:0000313" key="10">
    <source>
        <dbReference type="EMBL" id="THT98468.1"/>
    </source>
</evidence>
<dbReference type="PANTHER" id="PTHR30337:SF0">
    <property type="entry name" value="NUCLEASE SBCCD SUBUNIT D"/>
    <property type="match status" value="1"/>
</dbReference>
<dbReference type="Proteomes" id="UP000308917">
    <property type="component" value="Unassembled WGS sequence"/>
</dbReference>
<dbReference type="InterPro" id="IPR026843">
    <property type="entry name" value="SbcD_C"/>
</dbReference>
<keyword evidence="7" id="KW-0233">DNA recombination</keyword>
<gene>
    <name evidence="7 10" type="primary">sbcD</name>
    <name evidence="10" type="ORF">E9531_14170</name>
</gene>
<dbReference type="AlphaFoldDB" id="A0A4S8EVI0"/>
<keyword evidence="6 7" id="KW-0269">Exonuclease</keyword>
<keyword evidence="5 7" id="KW-0378">Hydrolase</keyword>
<keyword evidence="7" id="KW-0255">Endonuclease</keyword>
<comment type="function">
    <text evidence="7">SbcCD cleaves DNA hairpin structures. These structures can inhibit DNA replication and are intermediates in certain DNA recombination reactions. The complex acts as a 3'-&gt;5' double strand exonuclease that can open hairpins. It also has a 5' single-strand endonuclease activity.</text>
</comment>
<dbReference type="GO" id="GO:0004519">
    <property type="term" value="F:endonuclease activity"/>
    <property type="evidence" value="ECO:0007669"/>
    <property type="project" value="UniProtKB-KW"/>
</dbReference>
<dbReference type="RefSeq" id="WP_136574429.1">
    <property type="nucleotide sequence ID" value="NZ_STFG01000020.1"/>
</dbReference>
<dbReference type="GO" id="GO:0008408">
    <property type="term" value="F:3'-5' exonuclease activity"/>
    <property type="evidence" value="ECO:0007669"/>
    <property type="project" value="InterPro"/>
</dbReference>
<dbReference type="Pfam" id="PF12320">
    <property type="entry name" value="SbcD_C"/>
    <property type="match status" value="1"/>
</dbReference>
<dbReference type="InterPro" id="IPR004843">
    <property type="entry name" value="Calcineurin-like_PHP"/>
</dbReference>
<evidence type="ECO:0000256" key="7">
    <source>
        <dbReference type="RuleBase" id="RU363069"/>
    </source>
</evidence>
<keyword evidence="4 7" id="KW-0540">Nuclease</keyword>
<dbReference type="Gene3D" id="3.60.21.10">
    <property type="match status" value="1"/>
</dbReference>
<evidence type="ECO:0000313" key="11">
    <source>
        <dbReference type="Proteomes" id="UP000308917"/>
    </source>
</evidence>
<comment type="subunit">
    <text evidence="2 7">Heterodimer of SbcC and SbcD.</text>
</comment>
<dbReference type="GO" id="GO:0006260">
    <property type="term" value="P:DNA replication"/>
    <property type="evidence" value="ECO:0007669"/>
    <property type="project" value="UniProtKB-KW"/>
</dbReference>
<comment type="similarity">
    <text evidence="1 7">Belongs to the SbcD family.</text>
</comment>
<keyword evidence="7" id="KW-0235">DNA replication</keyword>
<keyword evidence="11" id="KW-1185">Reference proteome</keyword>
<evidence type="ECO:0000256" key="4">
    <source>
        <dbReference type="ARBA" id="ARBA00022722"/>
    </source>
</evidence>
<name>A0A4S8EVI0_9BURK</name>
<comment type="caution">
    <text evidence="10">The sequence shown here is derived from an EMBL/GenBank/DDBJ whole genome shotgun (WGS) entry which is preliminary data.</text>
</comment>
<evidence type="ECO:0000259" key="8">
    <source>
        <dbReference type="Pfam" id="PF00149"/>
    </source>
</evidence>
<dbReference type="InterPro" id="IPR041796">
    <property type="entry name" value="Mre11_N"/>
</dbReference>
<dbReference type="EMBL" id="STFG01000020">
    <property type="protein sequence ID" value="THT98468.1"/>
    <property type="molecule type" value="Genomic_DNA"/>
</dbReference>
<evidence type="ECO:0000256" key="5">
    <source>
        <dbReference type="ARBA" id="ARBA00022801"/>
    </source>
</evidence>
<dbReference type="Gene3D" id="3.30.160.720">
    <property type="match status" value="1"/>
</dbReference>
<dbReference type="InterPro" id="IPR050535">
    <property type="entry name" value="DNA_Repair-Maintenance_Comp"/>
</dbReference>
<accession>A0A4S8EVI0</accession>
<dbReference type="NCBIfam" id="TIGR00619">
    <property type="entry name" value="sbcd"/>
    <property type="match status" value="1"/>
</dbReference>
<dbReference type="InterPro" id="IPR004593">
    <property type="entry name" value="SbcD"/>
</dbReference>
<evidence type="ECO:0000259" key="9">
    <source>
        <dbReference type="Pfam" id="PF12320"/>
    </source>
</evidence>
<dbReference type="CDD" id="cd00840">
    <property type="entry name" value="MPP_Mre11_N"/>
    <property type="match status" value="1"/>
</dbReference>
<protein>
    <recommendedName>
        <fullName evidence="3 7">Nuclease SbcCD subunit D</fullName>
    </recommendedName>
</protein>
<reference evidence="10 11" key="1">
    <citation type="journal article" date="2015" name="Antonie Van Leeuwenhoek">
        <title>Lampropedia puyangensis sp. nov., isolated from symptomatic bark of Populus ? euramericana canker and emended description of Lampropedia hyalina (Ehrenberg 1832) Lee et al. 2004.</title>
        <authorList>
            <person name="Li Y."/>
            <person name="Wang T."/>
            <person name="Piao C.G."/>
            <person name="Wang L.F."/>
            <person name="Tian G.Z."/>
            <person name="Zhu T.H."/>
            <person name="Guo M.W."/>
        </authorList>
    </citation>
    <scope>NUCLEOTIDE SEQUENCE [LARGE SCALE GENOMIC DNA]</scope>
    <source>
        <strain evidence="10 11">2-bin</strain>
    </source>
</reference>
<evidence type="ECO:0000256" key="2">
    <source>
        <dbReference type="ARBA" id="ARBA00011322"/>
    </source>
</evidence>
<dbReference type="SUPFAM" id="SSF56300">
    <property type="entry name" value="Metallo-dependent phosphatases"/>
    <property type="match status" value="1"/>
</dbReference>
<evidence type="ECO:0000256" key="3">
    <source>
        <dbReference type="ARBA" id="ARBA00013365"/>
    </source>
</evidence>
<evidence type="ECO:0000256" key="1">
    <source>
        <dbReference type="ARBA" id="ARBA00010555"/>
    </source>
</evidence>
<dbReference type="OrthoDB" id="9773856at2"/>
<feature type="domain" description="Calcineurin-like phosphoesterase" evidence="8">
    <location>
        <begin position="1"/>
        <end position="93"/>
    </location>
</feature>
<feature type="domain" description="Nuclease SbcCD subunit D C-terminal" evidence="9">
    <location>
        <begin position="319"/>
        <end position="415"/>
    </location>
</feature>
<proteinExistence type="inferred from homology"/>
<sequence>MRILHTSDWHLGRQLFGRKRYDEFEAFLDWVAQTIEHESIEVLLIAGDVFDTSTPSNRAQELYYRFLCRMAASSVCRHVVIIAGNHDSPSFLDAPKSLLRALQVHVIGQAQAQPEDEVVVLHDAQQRPELIVCAVPYLRDRDLRTSQAGESLQDKERQLLEGIRQHYATVAAHAQTLREGILAQERVSTQIQSKQNANGLTAARTLPIIGMGHLFTAGGQTVDGDGVRELYVGSLAHVGASIFPTSLDYVALGHLHVAQIVGGNPCIRYSGSPIPMGFGEAAQRKSVCILQWPTEIVATPVDTASAAIPPAITQLEVPCFQSLVRIQGDWATIAQQLQDVVSASPKAWLEVTYSGQDIITDLRERIDGMLQGTQIEVLRIRNQRIVQQLLTSSQAHESLEDLSPQQVFERCLDAHNVPAEQRHELVLSYQEVLRTLEQEDTQAD</sequence>
<dbReference type="InterPro" id="IPR029052">
    <property type="entry name" value="Metallo-depent_PP-like"/>
</dbReference>
<dbReference type="GO" id="GO:0006310">
    <property type="term" value="P:DNA recombination"/>
    <property type="evidence" value="ECO:0007669"/>
    <property type="project" value="UniProtKB-KW"/>
</dbReference>
<dbReference type="PANTHER" id="PTHR30337">
    <property type="entry name" value="COMPONENT OF ATP-DEPENDENT DSDNA EXONUCLEASE"/>
    <property type="match status" value="1"/>
</dbReference>
<organism evidence="10 11">
    <name type="scientific">Lampropedia puyangensis</name>
    <dbReference type="NCBI Taxonomy" id="1330072"/>
    <lineage>
        <taxon>Bacteria</taxon>
        <taxon>Pseudomonadati</taxon>
        <taxon>Pseudomonadota</taxon>
        <taxon>Betaproteobacteria</taxon>
        <taxon>Burkholderiales</taxon>
        <taxon>Comamonadaceae</taxon>
        <taxon>Lampropedia</taxon>
    </lineage>
</organism>